<keyword evidence="1" id="KW-0863">Zinc-finger</keyword>
<dbReference type="SUPFAM" id="SSF50630">
    <property type="entry name" value="Acid proteases"/>
    <property type="match status" value="1"/>
</dbReference>
<organism evidence="5 6">
    <name type="scientific">Mikania micrantha</name>
    <name type="common">bitter vine</name>
    <dbReference type="NCBI Taxonomy" id="192012"/>
    <lineage>
        <taxon>Eukaryota</taxon>
        <taxon>Viridiplantae</taxon>
        <taxon>Streptophyta</taxon>
        <taxon>Embryophyta</taxon>
        <taxon>Tracheophyta</taxon>
        <taxon>Spermatophyta</taxon>
        <taxon>Magnoliopsida</taxon>
        <taxon>eudicotyledons</taxon>
        <taxon>Gunneridae</taxon>
        <taxon>Pentapetalae</taxon>
        <taxon>asterids</taxon>
        <taxon>campanulids</taxon>
        <taxon>Asterales</taxon>
        <taxon>Asteraceae</taxon>
        <taxon>Asteroideae</taxon>
        <taxon>Heliantheae alliance</taxon>
        <taxon>Eupatorieae</taxon>
        <taxon>Mikania</taxon>
    </lineage>
</organism>
<feature type="compositionally biased region" description="Low complexity" evidence="3">
    <location>
        <begin position="930"/>
        <end position="940"/>
    </location>
</feature>
<dbReference type="Pfam" id="PF03732">
    <property type="entry name" value="Retrotrans_gag"/>
    <property type="match status" value="1"/>
</dbReference>
<dbReference type="PANTHER" id="PTHR15503">
    <property type="entry name" value="LDOC1 RELATED"/>
    <property type="match status" value="1"/>
</dbReference>
<dbReference type="InterPro" id="IPR032567">
    <property type="entry name" value="RTL1-rel"/>
</dbReference>
<dbReference type="Pfam" id="PF00098">
    <property type="entry name" value="zf-CCHC"/>
    <property type="match status" value="2"/>
</dbReference>
<keyword evidence="1" id="KW-0862">Zinc</keyword>
<evidence type="ECO:0000256" key="2">
    <source>
        <dbReference type="SAM" id="Coils"/>
    </source>
</evidence>
<protein>
    <recommendedName>
        <fullName evidence="4">CCHC-type domain-containing protein</fullName>
    </recommendedName>
</protein>
<dbReference type="PROSITE" id="PS00141">
    <property type="entry name" value="ASP_PROTEASE"/>
    <property type="match status" value="1"/>
</dbReference>
<dbReference type="InterPro" id="IPR021109">
    <property type="entry name" value="Peptidase_aspartic_dom_sf"/>
</dbReference>
<gene>
    <name evidence="5" type="ORF">E3N88_33690</name>
</gene>
<evidence type="ECO:0000256" key="1">
    <source>
        <dbReference type="PROSITE-ProRule" id="PRU00047"/>
    </source>
</evidence>
<sequence length="1298" mass="147949">MSFWDGSFFNYSVPDLNEEPPVEYSYGTIDLNAEPNADVGFDSQASYGFVYDDSKQSYTEEGYEEKPGASNVNWETKEEFMTEEALVGWVKSRAVDNGYIVVKRRTKKSKTTGTVIKVWLMCDRGGEHNSIAILRWSGSKKIGCPFQLVGLYNEVRESWKLQVINDNHNHEPAQNLEGHPYVRRFTQEEEDLVENLTERHMDPRNILSSIKKHNPANVSIPRDVYNLQQKLKKQEEIRRYSDAGPGKRASQSAAFSIAHAFVSKEREENYVWVLEMAKSMLNKCDTPTALETLTHGAWKFERGQTIIRKRENDDERIKPNKKGLLGSPEAHRGTRWSNKRQCRGTRHTSRGFDSRNPPRYAESHLKASSRSKIRHLLAIVASPYCPEEPRAVPLIIPAPLKPWKVAGDRRATRQLRSLRLRTIISLRMANNDSTGRNADRLPSTDDVAAESRRRIDDIVAQVDAEMDRRARDATRARYWGWLPAILQSWIVEERVPPYRYPGDTVPGHRLPPFGVPMEQAFAAHVDCTRREVWKTRGLSEEVRALHEKNDRLERQNDRLEKRNNRLEAQMETLRLQVSQLMTQHGQVVDVMQEHDVRITENRTDITETQAMVQASDAMLNAWAAQFIEEPPQEDGPEFEAEDLEEEDFDEDPNEDPEEDDDDGDAASDISHNMSGRGANALRLKRKAEKARINMMVERRFNRMLAEYEANKHASETSGTNNGSQGNNNKGCSFKSFLNCHPHKFKGTEGAVGMLRWVEKVESVFAMCDCAEENKVKYATGTLEGPALTWWNTHVQTLGLDGANSMSWADFTRLLQDEYCPRDEIRKLEAEFWVHKMVGSEIEQYCTRFHELCKLCPAMVTPEYKKIEQFISGLPEQFQSIAMASDITTIQPLIRLAHKLTDQAVAQGKLPKRGEHVKPQESQKRKWEPNHPQTHQPQQQQRSAPARAFTATQPDDKGKGVYQGKYPLCNRCSYHHTGQCERYRCLKCGRHGHMAKDCRSRFPINNNNPNNQQNQHNNNQNTLKGCYECGKPGHMRRDCPQLKKAGGGAAKGRAFVIGSGEAKGDPNIVTGTFLLNNVYASILFDTGADRSFISSEFSELLDITPTPLDYKYTVELADGKLIETQHIFRGCVMVLADHELEIDLMPVTLGSFDVVVGMDWLSTNQAEIVCNEKIVRVTLQNGEQISIQGERRGVPLNIMSCMKANKYLQKGYTAILALIAEQPKKGRKIEDISVVRDFPEMFPEDLPGLPPKRQVEKGGWKKRSIRVGSCYRNLLHSIEEFPFGLEFAFSLIPLHRPYV</sequence>
<evidence type="ECO:0000313" key="6">
    <source>
        <dbReference type="Proteomes" id="UP000326396"/>
    </source>
</evidence>
<feature type="coiled-coil region" evidence="2">
    <location>
        <begin position="535"/>
        <end position="583"/>
    </location>
</feature>
<accession>A0A5N6MBY7</accession>
<evidence type="ECO:0000256" key="3">
    <source>
        <dbReference type="SAM" id="MobiDB-lite"/>
    </source>
</evidence>
<dbReference type="GO" id="GO:0006508">
    <property type="term" value="P:proteolysis"/>
    <property type="evidence" value="ECO:0007669"/>
    <property type="project" value="InterPro"/>
</dbReference>
<dbReference type="Pfam" id="PF08284">
    <property type="entry name" value="RVP_2"/>
    <property type="match status" value="1"/>
</dbReference>
<feature type="compositionally biased region" description="Basic residues" evidence="3">
    <location>
        <begin position="333"/>
        <end position="349"/>
    </location>
</feature>
<dbReference type="OrthoDB" id="4327540at2759"/>
<feature type="domain" description="CCHC-type" evidence="4">
    <location>
        <begin position="983"/>
        <end position="999"/>
    </location>
</feature>
<name>A0A5N6MBY7_9ASTR</name>
<proteinExistence type="predicted"/>
<dbReference type="PROSITE" id="PS50158">
    <property type="entry name" value="ZF_CCHC"/>
    <property type="match status" value="2"/>
</dbReference>
<keyword evidence="1" id="KW-0479">Metal-binding</keyword>
<dbReference type="CDD" id="cd00303">
    <property type="entry name" value="retropepsin_like"/>
    <property type="match status" value="1"/>
</dbReference>
<dbReference type="InterPro" id="IPR001969">
    <property type="entry name" value="Aspartic_peptidase_AS"/>
</dbReference>
<feature type="compositionally biased region" description="Basic and acidic residues" evidence="3">
    <location>
        <begin position="911"/>
        <end position="928"/>
    </location>
</feature>
<dbReference type="EMBL" id="SZYD01000016">
    <property type="protein sequence ID" value="KAD3338169.1"/>
    <property type="molecule type" value="Genomic_DNA"/>
</dbReference>
<feature type="compositionally biased region" description="Acidic residues" evidence="3">
    <location>
        <begin position="630"/>
        <end position="665"/>
    </location>
</feature>
<keyword evidence="2" id="KW-0175">Coiled coil</keyword>
<dbReference type="InterPro" id="IPR005162">
    <property type="entry name" value="Retrotrans_gag_dom"/>
</dbReference>
<dbReference type="SUPFAM" id="SSF57756">
    <property type="entry name" value="Retrovirus zinc finger-like domains"/>
    <property type="match status" value="2"/>
</dbReference>
<feature type="region of interest" description="Disordered" evidence="3">
    <location>
        <begin position="317"/>
        <end position="366"/>
    </location>
</feature>
<dbReference type="GO" id="GO:0004190">
    <property type="term" value="F:aspartic-type endopeptidase activity"/>
    <property type="evidence" value="ECO:0007669"/>
    <property type="project" value="InterPro"/>
</dbReference>
<dbReference type="Proteomes" id="UP000326396">
    <property type="component" value="Linkage Group LG6"/>
</dbReference>
<comment type="caution">
    <text evidence="5">The sequence shown here is derived from an EMBL/GenBank/DDBJ whole genome shotgun (WGS) entry which is preliminary data.</text>
</comment>
<dbReference type="Gene3D" id="4.10.60.10">
    <property type="entry name" value="Zinc finger, CCHC-type"/>
    <property type="match status" value="1"/>
</dbReference>
<feature type="region of interest" description="Disordered" evidence="3">
    <location>
        <begin position="629"/>
        <end position="682"/>
    </location>
</feature>
<evidence type="ECO:0000259" key="4">
    <source>
        <dbReference type="PROSITE" id="PS50158"/>
    </source>
</evidence>
<dbReference type="SMART" id="SM00343">
    <property type="entry name" value="ZnF_C2HC"/>
    <property type="match status" value="2"/>
</dbReference>
<dbReference type="InterPro" id="IPR001878">
    <property type="entry name" value="Znf_CCHC"/>
</dbReference>
<dbReference type="PANTHER" id="PTHR15503:SF45">
    <property type="entry name" value="RNA-DIRECTED DNA POLYMERASE HOMOLOG"/>
    <property type="match status" value="1"/>
</dbReference>
<dbReference type="GO" id="GO:0008270">
    <property type="term" value="F:zinc ion binding"/>
    <property type="evidence" value="ECO:0007669"/>
    <property type="project" value="UniProtKB-KW"/>
</dbReference>
<dbReference type="CDD" id="cd14686">
    <property type="entry name" value="bZIP"/>
    <property type="match status" value="1"/>
</dbReference>
<feature type="domain" description="CCHC-type" evidence="4">
    <location>
        <begin position="1025"/>
        <end position="1040"/>
    </location>
</feature>
<feature type="region of interest" description="Disordered" evidence="3">
    <location>
        <begin position="905"/>
        <end position="959"/>
    </location>
</feature>
<keyword evidence="6" id="KW-1185">Reference proteome</keyword>
<dbReference type="InterPro" id="IPR036875">
    <property type="entry name" value="Znf_CCHC_sf"/>
</dbReference>
<dbReference type="Gene3D" id="2.40.70.10">
    <property type="entry name" value="Acid Proteases"/>
    <property type="match status" value="1"/>
</dbReference>
<evidence type="ECO:0000313" key="5">
    <source>
        <dbReference type="EMBL" id="KAD3338169.1"/>
    </source>
</evidence>
<reference evidence="5 6" key="1">
    <citation type="submission" date="2019-05" db="EMBL/GenBank/DDBJ databases">
        <title>Mikania micrantha, genome provides insights into the molecular mechanism of rapid growth.</title>
        <authorList>
            <person name="Liu B."/>
        </authorList>
    </citation>
    <scope>NUCLEOTIDE SEQUENCE [LARGE SCALE GENOMIC DNA]</scope>
    <source>
        <strain evidence="5">NLD-2019</strain>
        <tissue evidence="5">Leaf</tissue>
    </source>
</reference>
<dbReference type="GO" id="GO:0003676">
    <property type="term" value="F:nucleic acid binding"/>
    <property type="evidence" value="ECO:0007669"/>
    <property type="project" value="InterPro"/>
</dbReference>